<dbReference type="PANTHER" id="PTHR10491">
    <property type="entry name" value="DTDP-4-DEHYDRORHAMNOSE REDUCTASE"/>
    <property type="match status" value="1"/>
</dbReference>
<dbReference type="EC" id="1.1.1.133" evidence="2"/>
<keyword evidence="2" id="KW-0560">Oxidoreductase</keyword>
<name>A0A1G7MT13_9ACTN</name>
<sequence>MVAPAQGCGRGAVRGRRPVTTLILGANGQLGRALQRQFPDAIALDRSKLDVSDPAAVRDYRWDGVDVVLNAAGWTAVDAAEDPANHAAVRAVNADAVGYLARAVRTCGAVLVHVSSEYVFDGTHDGPHPEDWPANPLSVYGRSKADGDTHAGHVTKHYLIRTTWVAGEGGNFVRTMAGLADRGVSPTVVDDQIGRPTFTADLAAGIAHLLDTRAPFGTYNLTNAGEPVSWADVAAAVFQARGRSADDVTRISTEKYFADKPGTAPRPLNSVLDLSRITAAGFSPRDWRPALTEYLADLD</sequence>
<dbReference type="Gene3D" id="3.40.50.720">
    <property type="entry name" value="NAD(P)-binding Rossmann-like Domain"/>
    <property type="match status" value="1"/>
</dbReference>
<gene>
    <name evidence="4" type="ORF">SAMN05660662_2910</name>
</gene>
<dbReference type="GO" id="GO:0019305">
    <property type="term" value="P:dTDP-rhamnose biosynthetic process"/>
    <property type="evidence" value="ECO:0007669"/>
    <property type="project" value="UniProtKB-UniPathway"/>
</dbReference>
<dbReference type="AlphaFoldDB" id="A0A1G7MT13"/>
<evidence type="ECO:0000313" key="5">
    <source>
        <dbReference type="Proteomes" id="UP000199406"/>
    </source>
</evidence>
<keyword evidence="2" id="KW-0521">NADP</keyword>
<dbReference type="SUPFAM" id="SSF51735">
    <property type="entry name" value="NAD(P)-binding Rossmann-fold domains"/>
    <property type="match status" value="1"/>
</dbReference>
<evidence type="ECO:0000256" key="2">
    <source>
        <dbReference type="RuleBase" id="RU364082"/>
    </source>
</evidence>
<dbReference type="UniPathway" id="UPA00124"/>
<keyword evidence="5" id="KW-1185">Reference proteome</keyword>
<dbReference type="Proteomes" id="UP000199406">
    <property type="component" value="Unassembled WGS sequence"/>
</dbReference>
<evidence type="ECO:0000259" key="3">
    <source>
        <dbReference type="Pfam" id="PF04321"/>
    </source>
</evidence>
<dbReference type="EMBL" id="FNBT01000005">
    <property type="protein sequence ID" value="SDF64923.1"/>
    <property type="molecule type" value="Genomic_DNA"/>
</dbReference>
<accession>A0A1G7MT13</accession>
<comment type="pathway">
    <text evidence="2">Carbohydrate biosynthesis; dTDP-L-rhamnose biosynthesis.</text>
</comment>
<dbReference type="InterPro" id="IPR029903">
    <property type="entry name" value="RmlD-like-bd"/>
</dbReference>
<dbReference type="GO" id="GO:0008831">
    <property type="term" value="F:dTDP-4-dehydrorhamnose reductase activity"/>
    <property type="evidence" value="ECO:0007669"/>
    <property type="project" value="UniProtKB-EC"/>
</dbReference>
<comment type="similarity">
    <text evidence="1 2">Belongs to the dTDP-4-dehydrorhamnose reductase family.</text>
</comment>
<evidence type="ECO:0000313" key="4">
    <source>
        <dbReference type="EMBL" id="SDF64923.1"/>
    </source>
</evidence>
<dbReference type="PANTHER" id="PTHR10491:SF4">
    <property type="entry name" value="METHIONINE ADENOSYLTRANSFERASE 2 SUBUNIT BETA"/>
    <property type="match status" value="1"/>
</dbReference>
<dbReference type="GO" id="GO:0005829">
    <property type="term" value="C:cytosol"/>
    <property type="evidence" value="ECO:0007669"/>
    <property type="project" value="TreeGrafter"/>
</dbReference>
<dbReference type="InterPro" id="IPR036291">
    <property type="entry name" value="NAD(P)-bd_dom_sf"/>
</dbReference>
<dbReference type="InterPro" id="IPR005913">
    <property type="entry name" value="dTDP_dehydrorham_reduct"/>
</dbReference>
<comment type="function">
    <text evidence="2">Catalyzes the reduction of dTDP-6-deoxy-L-lyxo-4-hexulose to yield dTDP-L-rhamnose.</text>
</comment>
<feature type="domain" description="RmlD-like substrate binding" evidence="3">
    <location>
        <begin position="21"/>
        <end position="298"/>
    </location>
</feature>
<dbReference type="Gene3D" id="3.90.25.10">
    <property type="entry name" value="UDP-galactose 4-epimerase, domain 1"/>
    <property type="match status" value="1"/>
</dbReference>
<dbReference type="STRING" id="1550231.SAMN05660662_2910"/>
<organism evidence="4 5">
    <name type="scientific">Blastococcus aurantiacus</name>
    <dbReference type="NCBI Taxonomy" id="1550231"/>
    <lineage>
        <taxon>Bacteria</taxon>
        <taxon>Bacillati</taxon>
        <taxon>Actinomycetota</taxon>
        <taxon>Actinomycetes</taxon>
        <taxon>Geodermatophilales</taxon>
        <taxon>Geodermatophilaceae</taxon>
        <taxon>Blastococcus</taxon>
    </lineage>
</organism>
<evidence type="ECO:0000256" key="1">
    <source>
        <dbReference type="ARBA" id="ARBA00010944"/>
    </source>
</evidence>
<proteinExistence type="inferred from homology"/>
<reference evidence="5" key="1">
    <citation type="submission" date="2016-10" db="EMBL/GenBank/DDBJ databases">
        <authorList>
            <person name="Varghese N."/>
            <person name="Submissions S."/>
        </authorList>
    </citation>
    <scope>NUCLEOTIDE SEQUENCE [LARGE SCALE GENOMIC DNA]</scope>
    <source>
        <strain evidence="5">DSM 44268</strain>
    </source>
</reference>
<dbReference type="CDD" id="cd05254">
    <property type="entry name" value="dTDP_HR_like_SDR_e"/>
    <property type="match status" value="1"/>
</dbReference>
<dbReference type="Pfam" id="PF04321">
    <property type="entry name" value="RmlD_sub_bind"/>
    <property type="match status" value="1"/>
</dbReference>
<protein>
    <recommendedName>
        <fullName evidence="2">dTDP-4-dehydrorhamnose reductase</fullName>
        <ecNumber evidence="2">1.1.1.133</ecNumber>
    </recommendedName>
</protein>